<protein>
    <submittedName>
        <fullName evidence="8">G-protein coupled receptors family 1 profile domain-containing protein</fullName>
    </submittedName>
</protein>
<accession>A0A915IBU7</accession>
<feature type="transmembrane region" description="Helical" evidence="5">
    <location>
        <begin position="20"/>
        <end position="42"/>
    </location>
</feature>
<evidence type="ECO:0000256" key="5">
    <source>
        <dbReference type="SAM" id="Phobius"/>
    </source>
</evidence>
<dbReference type="InterPro" id="IPR019430">
    <property type="entry name" value="7TM_GPCR_serpentine_rcpt_Srx"/>
</dbReference>
<keyword evidence="7" id="KW-1185">Reference proteome</keyword>
<feature type="transmembrane region" description="Helical" evidence="5">
    <location>
        <begin position="54"/>
        <end position="78"/>
    </location>
</feature>
<dbReference type="PANTHER" id="PTHR22718">
    <property type="entry name" value="SERPENTINE RECEPTOR, CLASS X"/>
    <property type="match status" value="1"/>
</dbReference>
<keyword evidence="2 5" id="KW-0812">Transmembrane</keyword>
<dbReference type="WBParaSite" id="nRc.2.0.1.t11362-RA">
    <property type="protein sequence ID" value="nRc.2.0.1.t11362-RA"/>
    <property type="gene ID" value="nRc.2.0.1.g11362"/>
</dbReference>
<keyword evidence="4 5" id="KW-0472">Membrane</keyword>
<dbReference type="Gene3D" id="1.20.1070.10">
    <property type="entry name" value="Rhodopsin 7-helix transmembrane proteins"/>
    <property type="match status" value="1"/>
</dbReference>
<dbReference type="CDD" id="cd00637">
    <property type="entry name" value="7tm_classA_rhodopsin-like"/>
    <property type="match status" value="1"/>
</dbReference>
<reference evidence="8" key="1">
    <citation type="submission" date="2022-11" db="UniProtKB">
        <authorList>
            <consortium name="WormBaseParasite"/>
        </authorList>
    </citation>
    <scope>IDENTIFICATION</scope>
</reference>
<dbReference type="Proteomes" id="UP000887565">
    <property type="component" value="Unplaced"/>
</dbReference>
<evidence type="ECO:0000256" key="2">
    <source>
        <dbReference type="ARBA" id="ARBA00022692"/>
    </source>
</evidence>
<comment type="subcellular location">
    <subcellularLocation>
        <location evidence="1">Membrane</location>
    </subcellularLocation>
</comment>
<dbReference type="GO" id="GO:0016020">
    <property type="term" value="C:membrane"/>
    <property type="evidence" value="ECO:0007669"/>
    <property type="project" value="UniProtKB-SubCell"/>
</dbReference>
<evidence type="ECO:0000256" key="1">
    <source>
        <dbReference type="ARBA" id="ARBA00004370"/>
    </source>
</evidence>
<dbReference type="AlphaFoldDB" id="A0A915IBU7"/>
<evidence type="ECO:0000313" key="8">
    <source>
        <dbReference type="WBParaSite" id="nRc.2.0.1.t11362-RA"/>
    </source>
</evidence>
<organism evidence="7 8">
    <name type="scientific">Romanomermis culicivorax</name>
    <name type="common">Nematode worm</name>
    <dbReference type="NCBI Taxonomy" id="13658"/>
    <lineage>
        <taxon>Eukaryota</taxon>
        <taxon>Metazoa</taxon>
        <taxon>Ecdysozoa</taxon>
        <taxon>Nematoda</taxon>
        <taxon>Enoplea</taxon>
        <taxon>Dorylaimia</taxon>
        <taxon>Mermithida</taxon>
        <taxon>Mermithoidea</taxon>
        <taxon>Mermithidae</taxon>
        <taxon>Romanomermis</taxon>
    </lineage>
</organism>
<evidence type="ECO:0000256" key="3">
    <source>
        <dbReference type="ARBA" id="ARBA00022989"/>
    </source>
</evidence>
<evidence type="ECO:0000313" key="7">
    <source>
        <dbReference type="Proteomes" id="UP000887565"/>
    </source>
</evidence>
<dbReference type="SUPFAM" id="SSF81321">
    <property type="entry name" value="Family A G protein-coupled receptor-like"/>
    <property type="match status" value="1"/>
</dbReference>
<feature type="domain" description="G-protein coupled receptors family 1 profile" evidence="6">
    <location>
        <begin position="37"/>
        <end position="150"/>
    </location>
</feature>
<proteinExistence type="predicted"/>
<dbReference type="InterPro" id="IPR017452">
    <property type="entry name" value="GPCR_Rhodpsn_7TM"/>
</dbReference>
<sequence>MDNSTLNESDSKCRKQILVALTYSAFYLWNIVACSLVTAAAINVYKASTNAKYSFYILLTNLLLSDLFYFFLYFTAFLPQNFTCKKIFRDEVSEIIGNLRTASFVALNTNTWLISMNRFLAICFTNYCQKVFSRRNTFLLCAAAWSIGLLSVTANNLVGCSSSIVWYEGDAWISAYNSHINRQQITQFPHFDRYFETTFNCLVSTVYNPVCVTNAMVPDIIKNLQKSQFHGVEIISIDTEQLSGLRYAALKNVVFEKRLLTHSNKMYARLIHEHLSDKAVRDKDLDMYNIPANKLPFSSRATFYMWQEAMKRYICHIDQEAAHSHCSYQKINHDIVLCIDPFPSRFRNHVVVNWANKPKHSVRNPKKTREEGEKEEYKQYSITNDIQREWKPILI</sequence>
<dbReference type="PANTHER" id="PTHR22718:SF11">
    <property type="entry name" value="7TM GPCR SERPENTINE RECEPTOR CLASS X (SRX) DOMAIN-CONTAINING PROTEIN"/>
    <property type="match status" value="1"/>
</dbReference>
<name>A0A915IBU7_ROMCU</name>
<dbReference type="PROSITE" id="PS50262">
    <property type="entry name" value="G_PROTEIN_RECEP_F1_2"/>
    <property type="match status" value="1"/>
</dbReference>
<dbReference type="Pfam" id="PF10328">
    <property type="entry name" value="7TM_GPCR_Srx"/>
    <property type="match status" value="1"/>
</dbReference>
<evidence type="ECO:0000259" key="6">
    <source>
        <dbReference type="PROSITE" id="PS50262"/>
    </source>
</evidence>
<keyword evidence="3 5" id="KW-1133">Transmembrane helix</keyword>
<evidence type="ECO:0000256" key="4">
    <source>
        <dbReference type="ARBA" id="ARBA00023136"/>
    </source>
</evidence>